<dbReference type="AlphaFoldDB" id="D3BUC3"/>
<name>D3BUC3_HETP5</name>
<feature type="compositionally biased region" description="Acidic residues" evidence="2">
    <location>
        <begin position="140"/>
        <end position="163"/>
    </location>
</feature>
<comment type="similarity">
    <text evidence="1">Belongs to the BCP1 family.</text>
</comment>
<feature type="compositionally biased region" description="Basic and acidic residues" evidence="2">
    <location>
        <begin position="361"/>
        <end position="373"/>
    </location>
</feature>
<evidence type="ECO:0000256" key="1">
    <source>
        <dbReference type="ARBA" id="ARBA00006781"/>
    </source>
</evidence>
<dbReference type="PANTHER" id="PTHR13261:SF0">
    <property type="entry name" value="BRCA2 AND CDKN1A-INTERACTING PROTEIN"/>
    <property type="match status" value="1"/>
</dbReference>
<dbReference type="EMBL" id="ADBJ01000060">
    <property type="protein sequence ID" value="EFA74711.1"/>
    <property type="molecule type" value="Genomic_DNA"/>
</dbReference>
<feature type="compositionally biased region" description="Low complexity" evidence="2">
    <location>
        <begin position="89"/>
        <end position="102"/>
    </location>
</feature>
<keyword evidence="4" id="KW-1185">Reference proteome</keyword>
<proteinExistence type="inferred from homology"/>
<evidence type="ECO:0000313" key="4">
    <source>
        <dbReference type="Proteomes" id="UP000001396"/>
    </source>
</evidence>
<feature type="region of interest" description="Disordered" evidence="2">
    <location>
        <begin position="361"/>
        <end position="381"/>
    </location>
</feature>
<sequence>MSTKNKPNNKEKQVVEKKSNVLNEKKKVTTKEKPTERKQTQELKKTTTSSTTAASASTKPKTTTTTTTNKPIAKKEKNINQSIKETSKATKTSTKTTNNTQKSNEKIVENKKRKKPVQEQVDSDSDSDENIYNIQYSEDSNSEDEYEDDSENTSDDDDDSDDFNEINVEFDISTVQDNDYHSIKNMMTKLVPWTSDTKFSAGEITDLILEQCKQSNFGRAIRVEHNDDPYGFASVLNHNSYKSSDAIQGYTEYLELKSKQPESQYIDAKQFPKHKQMSAILGDLLSNSKKNQLGLFFSERFLNIPPQLVQPLHQFLHWDLELLVESKINEFKFNNYLFLTTFGVVSGESTDEVIDEKEANKLKQQRKMPEQQPKKLQKTNQKDEYLRQYASAWSTFDIPYEYGNGARWTLECSMNRKGLIMIVPQSNIQSFLNTIKEKLQ</sequence>
<comment type="caution">
    <text evidence="3">The sequence shown here is derived from an EMBL/GenBank/DDBJ whole genome shotgun (WGS) entry which is preliminary data.</text>
</comment>
<dbReference type="FunCoup" id="D3BUC3">
    <property type="interactions" value="40"/>
</dbReference>
<dbReference type="RefSeq" id="XP_020426845.1">
    <property type="nucleotide sequence ID" value="XM_020582491.1"/>
</dbReference>
<dbReference type="OMA" id="HSIKNMI"/>
<dbReference type="GeneID" id="31367210"/>
<gene>
    <name evidence="3" type="ORF">PPL_11742</name>
</gene>
<feature type="region of interest" description="Disordered" evidence="2">
    <location>
        <begin position="1"/>
        <end position="163"/>
    </location>
</feature>
<dbReference type="InterPro" id="IPR025602">
    <property type="entry name" value="BCP1_family"/>
</dbReference>
<evidence type="ECO:0000256" key="2">
    <source>
        <dbReference type="SAM" id="MobiDB-lite"/>
    </source>
</evidence>
<dbReference type="Pfam" id="PF13862">
    <property type="entry name" value="BCCIP"/>
    <property type="match status" value="1"/>
</dbReference>
<dbReference type="InParanoid" id="D3BUC3"/>
<feature type="compositionally biased region" description="Low complexity" evidence="2">
    <location>
        <begin position="46"/>
        <end position="71"/>
    </location>
</feature>
<dbReference type="GO" id="GO:0005634">
    <property type="term" value="C:nucleus"/>
    <property type="evidence" value="ECO:0007669"/>
    <property type="project" value="TreeGrafter"/>
</dbReference>
<reference evidence="3 4" key="1">
    <citation type="journal article" date="2011" name="Genome Res.">
        <title>Phylogeny-wide analysis of social amoeba genomes highlights ancient origins for complex intercellular communication.</title>
        <authorList>
            <person name="Heidel A.J."/>
            <person name="Lawal H.M."/>
            <person name="Felder M."/>
            <person name="Schilde C."/>
            <person name="Helps N.R."/>
            <person name="Tunggal B."/>
            <person name="Rivero F."/>
            <person name="John U."/>
            <person name="Schleicher M."/>
            <person name="Eichinger L."/>
            <person name="Platzer M."/>
            <person name="Noegel A.A."/>
            <person name="Schaap P."/>
            <person name="Gloeckner G."/>
        </authorList>
    </citation>
    <scope>NUCLEOTIDE SEQUENCE [LARGE SCALE GENOMIC DNA]</scope>
    <source>
        <strain evidence="4">ATCC 26659 / Pp 5 / PN500</strain>
    </source>
</reference>
<accession>D3BUC3</accession>
<protein>
    <submittedName>
        <fullName evidence="3">Uncharacterized protein</fullName>
    </submittedName>
</protein>
<dbReference type="Proteomes" id="UP000001396">
    <property type="component" value="Unassembled WGS sequence"/>
</dbReference>
<dbReference type="STRING" id="670386.D3BUC3"/>
<dbReference type="PANTHER" id="PTHR13261">
    <property type="entry name" value="BRCA2 AND CDKN1A INTERACTING PROTEIN"/>
    <property type="match status" value="1"/>
</dbReference>
<evidence type="ECO:0000313" key="3">
    <source>
        <dbReference type="EMBL" id="EFA74711.1"/>
    </source>
</evidence>
<feature type="compositionally biased region" description="Basic and acidic residues" evidence="2">
    <location>
        <begin position="8"/>
        <end position="45"/>
    </location>
</feature>
<organism evidence="3 4">
    <name type="scientific">Heterostelium pallidum (strain ATCC 26659 / Pp 5 / PN500)</name>
    <name type="common">Cellular slime mold</name>
    <name type="synonym">Polysphondylium pallidum</name>
    <dbReference type="NCBI Taxonomy" id="670386"/>
    <lineage>
        <taxon>Eukaryota</taxon>
        <taxon>Amoebozoa</taxon>
        <taxon>Evosea</taxon>
        <taxon>Eumycetozoa</taxon>
        <taxon>Dictyostelia</taxon>
        <taxon>Acytosteliales</taxon>
        <taxon>Acytosteliaceae</taxon>
        <taxon>Heterostelium</taxon>
    </lineage>
</organism>